<accession>A0A859FIZ8</accession>
<dbReference type="RefSeq" id="WP_176010276.1">
    <property type="nucleotide sequence ID" value="NZ_CP041372.2"/>
</dbReference>
<reference evidence="2" key="1">
    <citation type="submission" date="2019-07" db="EMBL/GenBank/DDBJ databases">
        <title>Bacillus alkalisoli sp. nov. isolated from saline soil.</title>
        <authorList>
            <person name="Sun J.-Q."/>
            <person name="Xu L."/>
        </authorList>
    </citation>
    <scope>NUCLEOTIDE SEQUENCE [LARGE SCALE GENOMIC DNA]</scope>
    <source>
        <strain evidence="2">M4U3P1</strain>
    </source>
</reference>
<name>A0A859FIZ8_9BACI</name>
<proteinExistence type="predicted"/>
<keyword evidence="2" id="KW-1185">Reference proteome</keyword>
<evidence type="ECO:0000313" key="2">
    <source>
        <dbReference type="Proteomes" id="UP000318138"/>
    </source>
</evidence>
<dbReference type="AlphaFoldDB" id="A0A859FIZ8"/>
<evidence type="ECO:0000313" key="1">
    <source>
        <dbReference type="EMBL" id="QKS72295.1"/>
    </source>
</evidence>
<dbReference type="EMBL" id="CP041372">
    <property type="protein sequence ID" value="QKS72295.1"/>
    <property type="molecule type" value="Genomic_DNA"/>
</dbReference>
<gene>
    <name evidence="1" type="ORF">FLK61_37305</name>
</gene>
<organism evidence="1 2">
    <name type="scientific">Paenalkalicoccus suaedae</name>
    <dbReference type="NCBI Taxonomy" id="2592382"/>
    <lineage>
        <taxon>Bacteria</taxon>
        <taxon>Bacillati</taxon>
        <taxon>Bacillota</taxon>
        <taxon>Bacilli</taxon>
        <taxon>Bacillales</taxon>
        <taxon>Bacillaceae</taxon>
        <taxon>Paenalkalicoccus</taxon>
    </lineage>
</organism>
<dbReference type="Proteomes" id="UP000318138">
    <property type="component" value="Chromosome"/>
</dbReference>
<dbReference type="KEGG" id="psua:FLK61_37305"/>
<sequence>MGRDIELLKVVMHRLAKIESQLITKNDMDTIHEQLDEQLSNLQLIEHRVQELSHVSERQYKEHVNSDEALVRMLVKIYQDEQQTQVGS</sequence>
<protein>
    <submittedName>
        <fullName evidence="1">Uncharacterized protein</fullName>
    </submittedName>
</protein>